<name>K1WSW3_MARBU</name>
<dbReference type="PANTHER" id="PTHR47939:SF13">
    <property type="entry name" value="OS03G0201400 PROTEIN"/>
    <property type="match status" value="1"/>
</dbReference>
<feature type="compositionally biased region" description="Low complexity" evidence="2">
    <location>
        <begin position="201"/>
        <end position="213"/>
    </location>
</feature>
<dbReference type="InterPro" id="IPR050667">
    <property type="entry name" value="PPR-containing_protein"/>
</dbReference>
<evidence type="ECO:0000256" key="1">
    <source>
        <dbReference type="ARBA" id="ARBA00022737"/>
    </source>
</evidence>
<keyword evidence="4" id="KW-1185">Reference proteome</keyword>
<dbReference type="InParanoid" id="K1WSW3"/>
<dbReference type="Proteomes" id="UP000006753">
    <property type="component" value="Unassembled WGS sequence"/>
</dbReference>
<organism evidence="3 4">
    <name type="scientific">Marssonina brunnea f. sp. multigermtubi (strain MB_m1)</name>
    <name type="common">Marssonina leaf spot fungus</name>
    <dbReference type="NCBI Taxonomy" id="1072389"/>
    <lineage>
        <taxon>Eukaryota</taxon>
        <taxon>Fungi</taxon>
        <taxon>Dikarya</taxon>
        <taxon>Ascomycota</taxon>
        <taxon>Pezizomycotina</taxon>
        <taxon>Leotiomycetes</taxon>
        <taxon>Helotiales</taxon>
        <taxon>Drepanopezizaceae</taxon>
        <taxon>Drepanopeziza</taxon>
    </lineage>
</organism>
<dbReference type="OMA" id="AFMMNQL"/>
<evidence type="ECO:0000256" key="2">
    <source>
        <dbReference type="SAM" id="MobiDB-lite"/>
    </source>
</evidence>
<dbReference type="eggNOG" id="ENOG502S3E1">
    <property type="taxonomic scope" value="Eukaryota"/>
</dbReference>
<evidence type="ECO:0000313" key="3">
    <source>
        <dbReference type="EMBL" id="EKD20725.1"/>
    </source>
</evidence>
<gene>
    <name evidence="3" type="ORF">MBM_01407</name>
</gene>
<proteinExistence type="predicted"/>
<accession>K1WSW3</accession>
<dbReference type="EMBL" id="JH921429">
    <property type="protein sequence ID" value="EKD20725.1"/>
    <property type="molecule type" value="Genomic_DNA"/>
</dbReference>
<dbReference type="GeneID" id="18757342"/>
<reference evidence="3 4" key="1">
    <citation type="journal article" date="2012" name="BMC Genomics">
        <title>Sequencing the genome of Marssonina brunnea reveals fungus-poplar co-evolution.</title>
        <authorList>
            <person name="Zhu S."/>
            <person name="Cao Y.-Z."/>
            <person name="Jiang C."/>
            <person name="Tan B.-Y."/>
            <person name="Wang Z."/>
            <person name="Feng S."/>
            <person name="Zhang L."/>
            <person name="Su X.-H."/>
            <person name="Brejova B."/>
            <person name="Vinar T."/>
            <person name="Xu M."/>
            <person name="Wang M.-X."/>
            <person name="Zhang S.-G."/>
            <person name="Huang M.-R."/>
            <person name="Wu R."/>
            <person name="Zhou Y."/>
        </authorList>
    </citation>
    <scope>NUCLEOTIDE SEQUENCE [LARGE SCALE GENOMIC DNA]</scope>
    <source>
        <strain evidence="3 4">MB_m1</strain>
    </source>
</reference>
<sequence length="932" mass="105321">MPPPQHLLASKIRGHVCRLCLSKLQAPKRQSLQWNLRNINTNAGPRRPKEAEGTLKSPARESQDPAAESLAEAEDLEDLQIFETMEDVIRERRRDAEHGPSRPGGVPRGAVRYFEETPDGVRTEIEDPLDDEATLEALEKEILEDMTGDVEGFFESLHAQRAARAKSAEYPKLEDDIRKEFANPNDLDLPKVFEAERPLNPATDTPSTSPTSAQHFSATNIPEFSPEPELTSVSTLKNGTPQLPLSLFPEDDQFWISELNNALKAPVSSNRGRRGKRVGRSFSQHEELSRYLQRVWRAFSMSRTAITAPGNLAPDDMRLVLNSLWGIFHAEGVHNLNRMARIKSLGDDMVKAGITLDPAQYLLYMEAIFIEDSQDRAIKMWEDVATEVYTPKDSTSYWELGTRMLALNGQPERAIEAARSYVDKNTDPTSFRIVLPVIQAYLKSRTAMSVKRAWALYIRLRVSLGSRMTMDDYDGVILPLLATDQADLALGVFKDMMLAGQDSAPNEDSTMLYEAATTGPKDLSSLSITLEELEWEDAQSLSRLPPRWNNKFFFGKWIRKLISEKELVAAEQVFKLMGIRGIEPSPIQLNGLIGAWYRDGKAHSRAMADEMAWRMIRARNKFVHLRTENKLESHIRMIPTKDKPSNRNIILTPPATIETFCVLIEQYRRRQNPASMSDLMKAFRMSAIPPNTAFLNQLLLSNMRAHDHKSAVETYQAAIEKYHIPADSNTYELLWNLLKREVDPIRAFSKPGPSERFQKCRGLFADMLANFPTDSDAKFPRALYKLIIQSFSLAQDRPGTAVAMRALAMRFAIYPEPETARAVVLQLARLGLVDEAGREPRRLDLDSSISRRRIAEVTKILQGFKDRRVEALRQRGIEFDQLEGKARLEEPMMLLSDLLKFVDQRVVDGNGSAAERSMEAAKAMGVPGCVVW</sequence>
<feature type="region of interest" description="Disordered" evidence="2">
    <location>
        <begin position="92"/>
        <end position="111"/>
    </location>
</feature>
<dbReference type="AlphaFoldDB" id="K1WSW3"/>
<feature type="region of interest" description="Disordered" evidence="2">
    <location>
        <begin position="38"/>
        <end position="76"/>
    </location>
</feature>
<dbReference type="OrthoDB" id="185373at2759"/>
<dbReference type="PANTHER" id="PTHR47939">
    <property type="entry name" value="MEMBRANE-ASSOCIATED SALT-INDUCIBLE PROTEIN-LIKE"/>
    <property type="match status" value="1"/>
</dbReference>
<evidence type="ECO:0000313" key="4">
    <source>
        <dbReference type="Proteomes" id="UP000006753"/>
    </source>
</evidence>
<keyword evidence="1" id="KW-0677">Repeat</keyword>
<dbReference type="Gene3D" id="1.25.40.10">
    <property type="entry name" value="Tetratricopeptide repeat domain"/>
    <property type="match status" value="1"/>
</dbReference>
<dbReference type="HOGENOM" id="CLU_014148_0_0_1"/>
<dbReference type="KEGG" id="mbe:MBM_01407"/>
<dbReference type="InterPro" id="IPR011990">
    <property type="entry name" value="TPR-like_helical_dom_sf"/>
</dbReference>
<feature type="compositionally biased region" description="Basic and acidic residues" evidence="2">
    <location>
        <begin position="47"/>
        <end position="63"/>
    </location>
</feature>
<feature type="region of interest" description="Disordered" evidence="2">
    <location>
        <begin position="198"/>
        <end position="236"/>
    </location>
</feature>
<protein>
    <submittedName>
        <fullName evidence="3">Pentatricopeptide repeat protein</fullName>
    </submittedName>
</protein>